<keyword evidence="25" id="KW-1185">Reference proteome</keyword>
<keyword evidence="11 22" id="KW-0479">Metal-binding</keyword>
<dbReference type="FunFam" id="3.30.200.20:FF:000200">
    <property type="entry name" value="Serine/threonine-protein kinase RIO3"/>
    <property type="match status" value="1"/>
</dbReference>
<evidence type="ECO:0000256" key="6">
    <source>
        <dbReference type="ARBA" id="ARBA00022517"/>
    </source>
</evidence>
<evidence type="ECO:0000256" key="1">
    <source>
        <dbReference type="ARBA" id="ARBA00001946"/>
    </source>
</evidence>
<keyword evidence="15 22" id="KW-0460">Magnesium</keyword>
<comment type="subunit">
    <text evidence="20">Interacts with CASP10. Interacts with IRF3; RIOK3 probably mediates the interaction of TBK1 with IRF3. Associated with 40S pre-ribosomal particles.</text>
</comment>
<evidence type="ECO:0000256" key="8">
    <source>
        <dbReference type="ARBA" id="ARBA00022553"/>
    </source>
</evidence>
<evidence type="ECO:0000256" key="22">
    <source>
        <dbReference type="PIRNR" id="PIRNR038146"/>
    </source>
</evidence>
<dbReference type="AlphaFoldDB" id="A0A9N9MZM8"/>
<dbReference type="CDD" id="cd05146">
    <property type="entry name" value="RIO3_euk"/>
    <property type="match status" value="1"/>
</dbReference>
<evidence type="ECO:0000256" key="10">
    <source>
        <dbReference type="ARBA" id="ARBA00022679"/>
    </source>
</evidence>
<evidence type="ECO:0000256" key="18">
    <source>
        <dbReference type="ARBA" id="ARBA00047899"/>
    </source>
</evidence>
<keyword evidence="7 22" id="KW-0723">Serine/threonine-protein kinase</keyword>
<dbReference type="OrthoDB" id="205248at2759"/>
<feature type="domain" description="RIO kinase" evidence="23">
    <location>
        <begin position="235"/>
        <end position="479"/>
    </location>
</feature>
<evidence type="ECO:0000256" key="20">
    <source>
        <dbReference type="ARBA" id="ARBA00064322"/>
    </source>
</evidence>
<dbReference type="PANTHER" id="PTHR45723">
    <property type="entry name" value="SERINE/THREONINE-PROTEIN KINASE RIO1"/>
    <property type="match status" value="1"/>
</dbReference>
<evidence type="ECO:0000256" key="3">
    <source>
        <dbReference type="ARBA" id="ARBA00009196"/>
    </source>
</evidence>
<evidence type="ECO:0000256" key="4">
    <source>
        <dbReference type="ARBA" id="ARBA00012513"/>
    </source>
</evidence>
<evidence type="ECO:0000256" key="5">
    <source>
        <dbReference type="ARBA" id="ARBA00022490"/>
    </source>
</evidence>
<keyword evidence="5" id="KW-0963">Cytoplasm</keyword>
<organism evidence="24 25">
    <name type="scientific">Ceutorhynchus assimilis</name>
    <name type="common">cabbage seed weevil</name>
    <dbReference type="NCBI Taxonomy" id="467358"/>
    <lineage>
        <taxon>Eukaryota</taxon>
        <taxon>Metazoa</taxon>
        <taxon>Ecdysozoa</taxon>
        <taxon>Arthropoda</taxon>
        <taxon>Hexapoda</taxon>
        <taxon>Insecta</taxon>
        <taxon>Pterygota</taxon>
        <taxon>Neoptera</taxon>
        <taxon>Endopterygota</taxon>
        <taxon>Coleoptera</taxon>
        <taxon>Polyphaga</taxon>
        <taxon>Cucujiformia</taxon>
        <taxon>Curculionidae</taxon>
        <taxon>Ceutorhynchinae</taxon>
        <taxon>Ceutorhynchus</taxon>
    </lineage>
</organism>
<dbReference type="Gene3D" id="3.30.200.20">
    <property type="entry name" value="Phosphorylase Kinase, domain 1"/>
    <property type="match status" value="1"/>
</dbReference>
<evidence type="ECO:0000256" key="2">
    <source>
        <dbReference type="ARBA" id="ARBA00004496"/>
    </source>
</evidence>
<evidence type="ECO:0000256" key="15">
    <source>
        <dbReference type="ARBA" id="ARBA00022842"/>
    </source>
</evidence>
<dbReference type="GO" id="GO:0005737">
    <property type="term" value="C:cytoplasm"/>
    <property type="evidence" value="ECO:0007669"/>
    <property type="project" value="UniProtKB-SubCell"/>
</dbReference>
<dbReference type="GO" id="GO:0004674">
    <property type="term" value="F:protein serine/threonine kinase activity"/>
    <property type="evidence" value="ECO:0007669"/>
    <property type="project" value="UniProtKB-UniRule"/>
</dbReference>
<evidence type="ECO:0000259" key="23">
    <source>
        <dbReference type="SMART" id="SM00090"/>
    </source>
</evidence>
<dbReference type="InterPro" id="IPR017406">
    <property type="entry name" value="Ser/Thr_kinase_Rio3"/>
</dbReference>
<dbReference type="GO" id="GO:0045087">
    <property type="term" value="P:innate immune response"/>
    <property type="evidence" value="ECO:0007669"/>
    <property type="project" value="UniProtKB-KW"/>
</dbReference>
<evidence type="ECO:0000256" key="9">
    <source>
        <dbReference type="ARBA" id="ARBA00022588"/>
    </source>
</evidence>
<dbReference type="SMART" id="SM00090">
    <property type="entry name" value="RIO"/>
    <property type="match status" value="1"/>
</dbReference>
<dbReference type="Proteomes" id="UP001152799">
    <property type="component" value="Chromosome 9"/>
</dbReference>
<name>A0A9N9MZM8_9CUCU</name>
<evidence type="ECO:0000256" key="11">
    <source>
        <dbReference type="ARBA" id="ARBA00022723"/>
    </source>
</evidence>
<comment type="subcellular location">
    <subcellularLocation>
        <location evidence="2">Cytoplasm</location>
    </subcellularLocation>
</comment>
<dbReference type="EC" id="2.7.11.1" evidence="4 22"/>
<keyword evidence="10 22" id="KW-0808">Transferase</keyword>
<evidence type="ECO:0000313" key="24">
    <source>
        <dbReference type="EMBL" id="CAG9773633.1"/>
    </source>
</evidence>
<dbReference type="Pfam" id="PF01163">
    <property type="entry name" value="RIO1"/>
    <property type="match status" value="1"/>
</dbReference>
<evidence type="ECO:0000256" key="19">
    <source>
        <dbReference type="ARBA" id="ARBA00048679"/>
    </source>
</evidence>
<dbReference type="EMBL" id="OU892285">
    <property type="protein sequence ID" value="CAG9773633.1"/>
    <property type="molecule type" value="Genomic_DNA"/>
</dbReference>
<keyword evidence="13 22" id="KW-0418">Kinase</keyword>
<dbReference type="GO" id="GO:0005524">
    <property type="term" value="F:ATP binding"/>
    <property type="evidence" value="ECO:0007669"/>
    <property type="project" value="UniProtKB-UniRule"/>
</dbReference>
<dbReference type="GO" id="GO:0042254">
    <property type="term" value="P:ribosome biogenesis"/>
    <property type="evidence" value="ECO:0007669"/>
    <property type="project" value="UniProtKB-KW"/>
</dbReference>
<keyword evidence="14" id="KW-0067">ATP-binding</keyword>
<evidence type="ECO:0000256" key="17">
    <source>
        <dbReference type="ARBA" id="ARBA00023118"/>
    </source>
</evidence>
<comment type="catalytic activity">
    <reaction evidence="18 22">
        <text>L-threonyl-[protein] + ATP = O-phospho-L-threonyl-[protein] + ADP + H(+)</text>
        <dbReference type="Rhea" id="RHEA:46608"/>
        <dbReference type="Rhea" id="RHEA-COMP:11060"/>
        <dbReference type="Rhea" id="RHEA-COMP:11605"/>
        <dbReference type="ChEBI" id="CHEBI:15378"/>
        <dbReference type="ChEBI" id="CHEBI:30013"/>
        <dbReference type="ChEBI" id="CHEBI:30616"/>
        <dbReference type="ChEBI" id="CHEBI:61977"/>
        <dbReference type="ChEBI" id="CHEBI:456216"/>
        <dbReference type="EC" id="2.7.11.1"/>
    </reaction>
</comment>
<evidence type="ECO:0000256" key="7">
    <source>
        <dbReference type="ARBA" id="ARBA00022527"/>
    </source>
</evidence>
<reference evidence="24" key="1">
    <citation type="submission" date="2022-01" db="EMBL/GenBank/DDBJ databases">
        <authorList>
            <person name="King R."/>
        </authorList>
    </citation>
    <scope>NUCLEOTIDE SEQUENCE</scope>
</reference>
<protein>
    <recommendedName>
        <fullName evidence="21 22">Serine/threonine-protein kinase RIO3</fullName>
        <ecNumber evidence="4 22">2.7.11.1</ecNumber>
    </recommendedName>
</protein>
<evidence type="ECO:0000256" key="16">
    <source>
        <dbReference type="ARBA" id="ARBA00022859"/>
    </source>
</evidence>
<proteinExistence type="inferred from homology"/>
<evidence type="ECO:0000313" key="25">
    <source>
        <dbReference type="Proteomes" id="UP001152799"/>
    </source>
</evidence>
<gene>
    <name evidence="24" type="ORF">CEUTPL_LOCUS14021</name>
</gene>
<keyword evidence="16" id="KW-0391">Immunity</keyword>
<comment type="cofactor">
    <cofactor evidence="1 22">
        <name>Mg(2+)</name>
        <dbReference type="ChEBI" id="CHEBI:18420"/>
    </cofactor>
</comment>
<accession>A0A9N9MZM8</accession>
<evidence type="ECO:0000256" key="14">
    <source>
        <dbReference type="ARBA" id="ARBA00022840"/>
    </source>
</evidence>
<sequence>MSCPWAKIAKPEPVNLAEIMSEEVARDLQAKEDKKLMEIQDLGKQDEAGACADAGAQVLYDTLDKIPDEVLKAISNDTLESDSMIAQMLQMQFDKEYDVMLKRTEQKYNGSSKLSISFDNYRRTPLNNDFESDSEEEEIEDIRDRKDWDRFDSVLRDINSIPVCGYKVKENGEVLTKHDLVNSARKNACKLLSFPPEFHTGDGENFDLKLSNKVFNSLRTYSKKEKARRHKINDKKEDHATAEFGMDAQARIYLYKMINAQLLKCVNGVISIGKEAVILHADSDPDYPLAKEPLPKECAIKVFKTTLSEFKDRDKYIKDDHRFKDRVGKQTSKKIVHIWAEKEMANLMRLRRAGINCPQVVTLKKHILVMSFIGENNVPAPKLKDARGVDYIMAYEEIVAAMKTMFQKANLIHADLSEYNILWHDDQCCFIDVSQSVEPSHDNAFHFLYRDCCNIINFFTKKGVPSIMTPDELFEDIVGADFNNKFALLQVQEEFKMKPHLVDQPGVESSFAFDTAWEKLKTGELVNQRESSDEDVFAGAKQIAVEQVNVVEPAKA</sequence>
<dbReference type="InterPro" id="IPR000687">
    <property type="entry name" value="RIO_kinase"/>
</dbReference>
<keyword evidence="8" id="KW-0597">Phosphoprotein</keyword>
<dbReference type="InterPro" id="IPR018934">
    <property type="entry name" value="RIO_dom"/>
</dbReference>
<keyword evidence="17" id="KW-0051">Antiviral defense</keyword>
<comment type="similarity">
    <text evidence="3 22">Belongs to the protein kinase superfamily. RIO-type Ser/Thr kinase family.</text>
</comment>
<dbReference type="GO" id="GO:0051607">
    <property type="term" value="P:defense response to virus"/>
    <property type="evidence" value="ECO:0007669"/>
    <property type="project" value="UniProtKB-KW"/>
</dbReference>
<dbReference type="InterPro" id="IPR018935">
    <property type="entry name" value="RIO_kinase_CS"/>
</dbReference>
<dbReference type="Gene3D" id="1.10.510.10">
    <property type="entry name" value="Transferase(Phosphotransferase) domain 1"/>
    <property type="match status" value="1"/>
</dbReference>
<keyword evidence="12 22" id="KW-0547">Nucleotide-binding</keyword>
<dbReference type="PROSITE" id="PS01245">
    <property type="entry name" value="RIO1"/>
    <property type="match status" value="1"/>
</dbReference>
<dbReference type="InterPro" id="IPR011009">
    <property type="entry name" value="Kinase-like_dom_sf"/>
</dbReference>
<keyword evidence="6" id="KW-0690">Ribosome biogenesis</keyword>
<keyword evidence="9" id="KW-0399">Innate immunity</keyword>
<dbReference type="InterPro" id="IPR051272">
    <property type="entry name" value="RIO-type_Ser/Thr_kinase"/>
</dbReference>
<comment type="catalytic activity">
    <reaction evidence="19 22">
        <text>L-seryl-[protein] + ATP = O-phospho-L-seryl-[protein] + ADP + H(+)</text>
        <dbReference type="Rhea" id="RHEA:17989"/>
        <dbReference type="Rhea" id="RHEA-COMP:9863"/>
        <dbReference type="Rhea" id="RHEA-COMP:11604"/>
        <dbReference type="ChEBI" id="CHEBI:15378"/>
        <dbReference type="ChEBI" id="CHEBI:29999"/>
        <dbReference type="ChEBI" id="CHEBI:30616"/>
        <dbReference type="ChEBI" id="CHEBI:83421"/>
        <dbReference type="ChEBI" id="CHEBI:456216"/>
        <dbReference type="EC" id="2.7.11.1"/>
    </reaction>
</comment>
<dbReference type="GO" id="GO:0046872">
    <property type="term" value="F:metal ion binding"/>
    <property type="evidence" value="ECO:0007669"/>
    <property type="project" value="UniProtKB-UniRule"/>
</dbReference>
<evidence type="ECO:0000256" key="21">
    <source>
        <dbReference type="ARBA" id="ARBA00068351"/>
    </source>
</evidence>
<dbReference type="PIRSF" id="PIRSF038146">
    <property type="entry name" value="Ser/Thr_PK_RIO3"/>
    <property type="match status" value="1"/>
</dbReference>
<evidence type="ECO:0000256" key="12">
    <source>
        <dbReference type="ARBA" id="ARBA00022741"/>
    </source>
</evidence>
<dbReference type="SUPFAM" id="SSF56112">
    <property type="entry name" value="Protein kinase-like (PK-like)"/>
    <property type="match status" value="1"/>
</dbReference>
<evidence type="ECO:0000256" key="13">
    <source>
        <dbReference type="ARBA" id="ARBA00022777"/>
    </source>
</evidence>